<reference evidence="3" key="1">
    <citation type="journal article" date="2019" name="Int. J. Syst. Evol. Microbiol.">
        <title>The Global Catalogue of Microorganisms (GCM) 10K type strain sequencing project: providing services to taxonomists for standard genome sequencing and annotation.</title>
        <authorList>
            <consortium name="The Broad Institute Genomics Platform"/>
            <consortium name="The Broad Institute Genome Sequencing Center for Infectious Disease"/>
            <person name="Wu L."/>
            <person name="Ma J."/>
        </authorList>
    </citation>
    <scope>NUCLEOTIDE SEQUENCE [LARGE SCALE GENOMIC DNA]</scope>
    <source>
        <strain evidence="3">JCM 17066</strain>
    </source>
</reference>
<feature type="chain" id="PRO_5045810380" evidence="1">
    <location>
        <begin position="20"/>
        <end position="275"/>
    </location>
</feature>
<protein>
    <submittedName>
        <fullName evidence="2">Uncharacterized protein</fullName>
    </submittedName>
</protein>
<keyword evidence="3" id="KW-1185">Reference proteome</keyword>
<keyword evidence="1" id="KW-0732">Signal</keyword>
<proteinExistence type="predicted"/>
<comment type="caution">
    <text evidence="2">The sequence shown here is derived from an EMBL/GenBank/DDBJ whole genome shotgun (WGS) entry which is preliminary data.</text>
</comment>
<dbReference type="EMBL" id="JBHSMT010000013">
    <property type="protein sequence ID" value="MFC5474139.1"/>
    <property type="molecule type" value="Genomic_DNA"/>
</dbReference>
<evidence type="ECO:0000313" key="2">
    <source>
        <dbReference type="EMBL" id="MFC5474139.1"/>
    </source>
</evidence>
<sequence>MMRLILFFLMAFLSVVGHAAENNDLSACQADLKNLIVPNFKTVMNKNDISLDLAENDNGVYKVRLFVGADNPNKQVSIGWVVLDTNKYTAYDITRDDEHPDKLNVDASKYKSFVGKCLNDKNSSKKIVNTSLPFVFDKYYRCATGEGKTDDCNRYHAYPSNTIEHDIRSQIDSSIDTVFLLPSIFDFRIFLAGRAETDVNVYYLYVFRGNKLISKELVGKMDGVSIITFDISKDYLVTTYERKGTILSKIKNVAHLKLDGSGKFITCPNSNPTCK</sequence>
<dbReference type="RefSeq" id="WP_378997207.1">
    <property type="nucleotide sequence ID" value="NZ_JBHSMT010000013.1"/>
</dbReference>
<gene>
    <name evidence="2" type="ORF">ACFPM8_09215</name>
</gene>
<organism evidence="2 3">
    <name type="scientific">Paraherbaspirillum soli</name>
    <dbReference type="NCBI Taxonomy" id="631222"/>
    <lineage>
        <taxon>Bacteria</taxon>
        <taxon>Pseudomonadati</taxon>
        <taxon>Pseudomonadota</taxon>
        <taxon>Betaproteobacteria</taxon>
        <taxon>Burkholderiales</taxon>
        <taxon>Oxalobacteraceae</taxon>
        <taxon>Paraherbaspirillum</taxon>
    </lineage>
</organism>
<name>A0ABW0M7L5_9BURK</name>
<evidence type="ECO:0000313" key="3">
    <source>
        <dbReference type="Proteomes" id="UP001596045"/>
    </source>
</evidence>
<dbReference type="Proteomes" id="UP001596045">
    <property type="component" value="Unassembled WGS sequence"/>
</dbReference>
<evidence type="ECO:0000256" key="1">
    <source>
        <dbReference type="SAM" id="SignalP"/>
    </source>
</evidence>
<accession>A0ABW0M7L5</accession>
<feature type="signal peptide" evidence="1">
    <location>
        <begin position="1"/>
        <end position="19"/>
    </location>
</feature>